<evidence type="ECO:0008006" key="4">
    <source>
        <dbReference type="Google" id="ProtNLM"/>
    </source>
</evidence>
<keyword evidence="3" id="KW-1185">Reference proteome</keyword>
<dbReference type="AlphaFoldDB" id="A0A1H7UKS3"/>
<feature type="region of interest" description="Disordered" evidence="1">
    <location>
        <begin position="283"/>
        <end position="305"/>
    </location>
</feature>
<evidence type="ECO:0000313" key="3">
    <source>
        <dbReference type="Proteomes" id="UP000198990"/>
    </source>
</evidence>
<protein>
    <recommendedName>
        <fullName evidence="4">Por secretion system C-terminal sorting domain-containing protein</fullName>
    </recommendedName>
</protein>
<evidence type="ECO:0000313" key="2">
    <source>
        <dbReference type="EMBL" id="SEL97386.1"/>
    </source>
</evidence>
<accession>A0A1H7UKS3</accession>
<dbReference type="Proteomes" id="UP000198990">
    <property type="component" value="Unassembled WGS sequence"/>
</dbReference>
<name>A0A1H7UKS3_9FLAO</name>
<gene>
    <name evidence="2" type="ORF">SAMN04488008_107148</name>
</gene>
<dbReference type="EMBL" id="FNZN01000007">
    <property type="protein sequence ID" value="SEL97386.1"/>
    <property type="molecule type" value="Genomic_DNA"/>
</dbReference>
<dbReference type="STRING" id="228957.SAMN04488008_107148"/>
<sequence length="382" mass="43028">MLFFLTVGVQAQENLQTRGQLPDEVFETSGLIYFNESLVTLNDSGNEPILYELDTLNLSIKRRITISNIDNIDWEAITQDEEFIYIGDFGNNIGTRVDLAIHRISKEDFKSSDTVEATTISFSYEDQKDFTNTGNSDWDAEAFFIVNNQFVVLTKQWKSFGSVAYTLPITPGVHVANRAGAIEDVGLVTDVTYDVATNRLVLIGYSSILSPFIGIVDDLNLESPFAGYAPQNLGLNFVQAEGITQINSTNYFFTSEYYSRQSPTIESTSRLFSFQILVDVPEIPENPETPVEPENPEPDNPEENDKLVIFKDNSTNQYHYSISTNKEIFGQIIFDVSGRQVWQNSGNIEKKGTISQHLESSIYYLTLYLEDGIIAKSFAVYQ</sequence>
<evidence type="ECO:0000256" key="1">
    <source>
        <dbReference type="SAM" id="MobiDB-lite"/>
    </source>
</evidence>
<organism evidence="2 3">
    <name type="scientific">Maribacter orientalis</name>
    <dbReference type="NCBI Taxonomy" id="228957"/>
    <lineage>
        <taxon>Bacteria</taxon>
        <taxon>Pseudomonadati</taxon>
        <taxon>Bacteroidota</taxon>
        <taxon>Flavobacteriia</taxon>
        <taxon>Flavobacteriales</taxon>
        <taxon>Flavobacteriaceae</taxon>
        <taxon>Maribacter</taxon>
    </lineage>
</organism>
<proteinExistence type="predicted"/>
<reference evidence="3" key="1">
    <citation type="submission" date="2016-10" db="EMBL/GenBank/DDBJ databases">
        <authorList>
            <person name="Varghese N."/>
            <person name="Submissions S."/>
        </authorList>
    </citation>
    <scope>NUCLEOTIDE SEQUENCE [LARGE SCALE GENOMIC DNA]</scope>
    <source>
        <strain evidence="3">DSM 16471</strain>
    </source>
</reference>